<dbReference type="AlphaFoldDB" id="A0A9P7UGM9"/>
<organism evidence="1 2">
    <name type="scientific">Colletotrichum scovillei</name>
    <dbReference type="NCBI Taxonomy" id="1209932"/>
    <lineage>
        <taxon>Eukaryota</taxon>
        <taxon>Fungi</taxon>
        <taxon>Dikarya</taxon>
        <taxon>Ascomycota</taxon>
        <taxon>Pezizomycotina</taxon>
        <taxon>Sordariomycetes</taxon>
        <taxon>Hypocreomycetidae</taxon>
        <taxon>Glomerellales</taxon>
        <taxon>Glomerellaceae</taxon>
        <taxon>Colletotrichum</taxon>
        <taxon>Colletotrichum acutatum species complex</taxon>
    </lineage>
</organism>
<sequence>MSLSLCIWYLRSKELLGRLFSRGNLPRI</sequence>
<evidence type="ECO:0000313" key="2">
    <source>
        <dbReference type="Proteomes" id="UP000699042"/>
    </source>
</evidence>
<name>A0A9P7UGM9_9PEZI</name>
<protein>
    <submittedName>
        <fullName evidence="1">Uncharacterized protein</fullName>
    </submittedName>
</protein>
<accession>A0A9P7UGM9</accession>
<gene>
    <name evidence="1" type="ORF">JMJ77_008171</name>
</gene>
<evidence type="ECO:0000313" key="1">
    <source>
        <dbReference type="EMBL" id="KAG7055719.1"/>
    </source>
</evidence>
<dbReference type="EMBL" id="JAESDN010000002">
    <property type="protein sequence ID" value="KAG7055719.1"/>
    <property type="molecule type" value="Genomic_DNA"/>
</dbReference>
<keyword evidence="2" id="KW-1185">Reference proteome</keyword>
<reference evidence="1" key="1">
    <citation type="submission" date="2021-05" db="EMBL/GenBank/DDBJ databases">
        <title>Comparative genomics of three Colletotrichum scovillei strains and genetic complementation revealed genes involved fungal growth and virulence on chili pepper.</title>
        <authorList>
            <person name="Hsieh D.-K."/>
            <person name="Chuang S.-C."/>
            <person name="Chen C.-Y."/>
            <person name="Chao Y.-T."/>
            <person name="Lu M.-Y.J."/>
            <person name="Lee M.-H."/>
            <person name="Shih M.-C."/>
        </authorList>
    </citation>
    <scope>NUCLEOTIDE SEQUENCE</scope>
    <source>
        <strain evidence="1">Coll-153</strain>
    </source>
</reference>
<proteinExistence type="predicted"/>
<comment type="caution">
    <text evidence="1">The sequence shown here is derived from an EMBL/GenBank/DDBJ whole genome shotgun (WGS) entry which is preliminary data.</text>
</comment>
<dbReference type="Proteomes" id="UP000699042">
    <property type="component" value="Unassembled WGS sequence"/>
</dbReference>